<dbReference type="EC" id="2.1.1.80" evidence="5"/>
<dbReference type="GO" id="GO:0008983">
    <property type="term" value="F:protein-glutamate O-methyltransferase activity"/>
    <property type="evidence" value="ECO:0007669"/>
    <property type="project" value="UniProtKB-EC"/>
</dbReference>
<feature type="binding site" evidence="6">
    <location>
        <position position="76"/>
    </location>
    <ligand>
        <name>S-adenosyl-L-methionine</name>
        <dbReference type="ChEBI" id="CHEBI:59789"/>
    </ligand>
</feature>
<comment type="catalytic activity">
    <reaction evidence="1 5">
        <text>L-glutamyl-[protein] + S-adenosyl-L-methionine = [protein]-L-glutamate 5-O-methyl ester + S-adenosyl-L-homocysteine</text>
        <dbReference type="Rhea" id="RHEA:24452"/>
        <dbReference type="Rhea" id="RHEA-COMP:10208"/>
        <dbReference type="Rhea" id="RHEA-COMP:10311"/>
        <dbReference type="ChEBI" id="CHEBI:29973"/>
        <dbReference type="ChEBI" id="CHEBI:57856"/>
        <dbReference type="ChEBI" id="CHEBI:59789"/>
        <dbReference type="ChEBI" id="CHEBI:82795"/>
        <dbReference type="EC" id="2.1.1.80"/>
    </reaction>
</comment>
<dbReference type="InterPro" id="IPR000780">
    <property type="entry name" value="CheR_MeTrfase"/>
</dbReference>
<dbReference type="InterPro" id="IPR022641">
    <property type="entry name" value="CheR_N"/>
</dbReference>
<evidence type="ECO:0000256" key="3">
    <source>
        <dbReference type="ARBA" id="ARBA00022679"/>
    </source>
</evidence>
<dbReference type="SUPFAM" id="SSF53335">
    <property type="entry name" value="S-adenosyl-L-methionine-dependent methyltransferases"/>
    <property type="match status" value="1"/>
</dbReference>
<dbReference type="SUPFAM" id="SSF47757">
    <property type="entry name" value="Chemotaxis receptor methyltransferase CheR, N-terminal domain"/>
    <property type="match status" value="1"/>
</dbReference>
<dbReference type="PATRIC" id="fig|317.174.peg.3676"/>
<dbReference type="Gene3D" id="1.10.155.10">
    <property type="entry name" value="Chemotaxis receptor methyltransferase CheR, N-terminal domain"/>
    <property type="match status" value="1"/>
</dbReference>
<keyword evidence="2 5" id="KW-0489">Methyltransferase</keyword>
<comment type="caution">
    <text evidence="8">The sequence shown here is derived from an EMBL/GenBank/DDBJ whole genome shotgun (WGS) entry which is preliminary data.</text>
</comment>
<dbReference type="InterPro" id="IPR026024">
    <property type="entry name" value="Chemotaxis_MeTrfase_CheR"/>
</dbReference>
<dbReference type="InterPro" id="IPR036804">
    <property type="entry name" value="CheR_N_sf"/>
</dbReference>
<evidence type="ECO:0000256" key="6">
    <source>
        <dbReference type="PIRSR" id="PIRSR000410-1"/>
    </source>
</evidence>
<accession>A0A085V3K4</accession>
<reference evidence="8 9" key="1">
    <citation type="submission" date="2014-07" db="EMBL/GenBank/DDBJ databases">
        <title>Draft Genome Sequences of Environmental Pseudomonas syringae strains.</title>
        <authorList>
            <person name="Baltrus D.A."/>
            <person name="Berge O."/>
            <person name="Morris C."/>
        </authorList>
    </citation>
    <scope>NUCLEOTIDE SEQUENCE [LARGE SCALE GENOMIC DNA]</scope>
    <source>
        <strain evidence="8 9">CEB003</strain>
    </source>
</reference>
<dbReference type="PROSITE" id="PS50123">
    <property type="entry name" value="CHER"/>
    <property type="match status" value="1"/>
</dbReference>
<dbReference type="InterPro" id="IPR022642">
    <property type="entry name" value="CheR_C"/>
</dbReference>
<dbReference type="Gene3D" id="3.40.50.150">
    <property type="entry name" value="Vaccinia Virus protein VP39"/>
    <property type="match status" value="1"/>
</dbReference>
<feature type="domain" description="CheR-type methyltransferase" evidence="7">
    <location>
        <begin position="1"/>
        <end position="268"/>
    </location>
</feature>
<sequence length="268" mass="30247">MSASALNDIEFNQFQSWLYQAAGINLSSAKKALVAGRLFKRLRHYELDSYGDYFKLIMSGQRADELQVALDLLTTNETYFFREPKHFDFLRQHVLPNAAPGKTFRLWSAASSSGEEPYSLAMTLAEGLGTTPWEVIGSDISTQVLAKARSGHYPMERAGTLPQPLLVKYCLKGTGRQHGTFLIDRALRNRVNFLQVNLNETLPELGEFDVIFLRNVMIYFDQPTKIRVVERLIPRLKPGGYFIVSHSESLNGVSDALKLVAPSIYRKP</sequence>
<dbReference type="PRINTS" id="PR00996">
    <property type="entry name" value="CHERMTFRASE"/>
</dbReference>
<dbReference type="CDD" id="cd02440">
    <property type="entry name" value="AdoMet_MTases"/>
    <property type="match status" value="1"/>
</dbReference>
<dbReference type="PANTHER" id="PTHR24422:SF26">
    <property type="entry name" value="CHEMOTAXIS PROTEIN METHYLTRANSFERASE"/>
    <property type="match status" value="1"/>
</dbReference>
<name>A0A085V3K4_PSESX</name>
<evidence type="ECO:0000313" key="9">
    <source>
        <dbReference type="Proteomes" id="UP000028643"/>
    </source>
</evidence>
<keyword evidence="4 5" id="KW-0949">S-adenosyl-L-methionine</keyword>
<feature type="binding site" evidence="6">
    <location>
        <begin position="197"/>
        <end position="198"/>
    </location>
    <ligand>
        <name>S-adenosyl-L-methionine</name>
        <dbReference type="ChEBI" id="CHEBI:59789"/>
    </ligand>
</feature>
<keyword evidence="3 5" id="KW-0808">Transferase</keyword>
<dbReference type="Pfam" id="PF03705">
    <property type="entry name" value="CheR_N"/>
    <property type="match status" value="1"/>
</dbReference>
<dbReference type="PIRSF" id="PIRSF000410">
    <property type="entry name" value="CheR"/>
    <property type="match status" value="1"/>
</dbReference>
<gene>
    <name evidence="8" type="ORF">IV02_17990</name>
</gene>
<evidence type="ECO:0000256" key="1">
    <source>
        <dbReference type="ARBA" id="ARBA00001541"/>
    </source>
</evidence>
<comment type="function">
    <text evidence="5">Methylation of the membrane-bound methyl-accepting chemotaxis proteins (MCP) to form gamma-glutamyl methyl ester residues in MCP.</text>
</comment>
<dbReference type="AlphaFoldDB" id="A0A085V3K4"/>
<evidence type="ECO:0000259" key="7">
    <source>
        <dbReference type="PROSITE" id="PS50123"/>
    </source>
</evidence>
<evidence type="ECO:0000256" key="5">
    <source>
        <dbReference type="PIRNR" id="PIRNR000410"/>
    </source>
</evidence>
<dbReference type="InterPro" id="IPR050903">
    <property type="entry name" value="Bact_Chemotaxis_MeTrfase"/>
</dbReference>
<dbReference type="PANTHER" id="PTHR24422">
    <property type="entry name" value="CHEMOTAXIS PROTEIN METHYLTRANSFERASE"/>
    <property type="match status" value="1"/>
</dbReference>
<protein>
    <recommendedName>
        <fullName evidence="5">Chemotaxis protein methyltransferase</fullName>
        <ecNumber evidence="5">2.1.1.80</ecNumber>
    </recommendedName>
</protein>
<feature type="binding site" evidence="6">
    <location>
        <begin position="214"/>
        <end position="215"/>
    </location>
    <ligand>
        <name>S-adenosyl-L-methionine</name>
        <dbReference type="ChEBI" id="CHEBI:59789"/>
    </ligand>
</feature>
<evidence type="ECO:0000313" key="8">
    <source>
        <dbReference type="EMBL" id="KFE50017.1"/>
    </source>
</evidence>
<proteinExistence type="predicted"/>
<dbReference type="Pfam" id="PF01739">
    <property type="entry name" value="CheR"/>
    <property type="match status" value="1"/>
</dbReference>
<feature type="binding site" evidence="6">
    <location>
        <position position="82"/>
    </location>
    <ligand>
        <name>S-adenosyl-L-methionine</name>
        <dbReference type="ChEBI" id="CHEBI:59789"/>
    </ligand>
</feature>
<feature type="binding site" evidence="6">
    <location>
        <position position="139"/>
    </location>
    <ligand>
        <name>S-adenosyl-L-methionine</name>
        <dbReference type="ChEBI" id="CHEBI:59789"/>
    </ligand>
</feature>
<dbReference type="SMART" id="SM00138">
    <property type="entry name" value="MeTrc"/>
    <property type="match status" value="1"/>
</dbReference>
<dbReference type="GO" id="GO:0032259">
    <property type="term" value="P:methylation"/>
    <property type="evidence" value="ECO:0007669"/>
    <property type="project" value="UniProtKB-KW"/>
</dbReference>
<evidence type="ECO:0000256" key="4">
    <source>
        <dbReference type="ARBA" id="ARBA00022691"/>
    </source>
</evidence>
<dbReference type="EMBL" id="JPQT01000113">
    <property type="protein sequence ID" value="KFE50017.1"/>
    <property type="molecule type" value="Genomic_DNA"/>
</dbReference>
<organism evidence="8 9">
    <name type="scientific">Pseudomonas syringae</name>
    <dbReference type="NCBI Taxonomy" id="317"/>
    <lineage>
        <taxon>Bacteria</taxon>
        <taxon>Pseudomonadati</taxon>
        <taxon>Pseudomonadota</taxon>
        <taxon>Gammaproteobacteria</taxon>
        <taxon>Pseudomonadales</taxon>
        <taxon>Pseudomonadaceae</taxon>
        <taxon>Pseudomonas</taxon>
    </lineage>
</organism>
<feature type="binding site" evidence="6">
    <location>
        <position position="116"/>
    </location>
    <ligand>
        <name>S-adenosyl-L-methionine</name>
        <dbReference type="ChEBI" id="CHEBI:59789"/>
    </ligand>
</feature>
<dbReference type="Proteomes" id="UP000028643">
    <property type="component" value="Unassembled WGS sequence"/>
</dbReference>
<dbReference type="InterPro" id="IPR029063">
    <property type="entry name" value="SAM-dependent_MTases_sf"/>
</dbReference>
<dbReference type="RefSeq" id="WP_020289906.1">
    <property type="nucleotide sequence ID" value="NZ_JPQT01000113.1"/>
</dbReference>
<evidence type="ECO:0000256" key="2">
    <source>
        <dbReference type="ARBA" id="ARBA00022603"/>
    </source>
</evidence>
<feature type="binding site" evidence="6">
    <location>
        <position position="78"/>
    </location>
    <ligand>
        <name>S-adenosyl-L-methionine</name>
        <dbReference type="ChEBI" id="CHEBI:59789"/>
    </ligand>
</feature>